<dbReference type="InterPro" id="IPR019734">
    <property type="entry name" value="TPR_rpt"/>
</dbReference>
<dbReference type="Gene3D" id="3.90.176.10">
    <property type="entry name" value="Toxin ADP-ribosyltransferase, Chain A, domain 1"/>
    <property type="match status" value="1"/>
</dbReference>
<evidence type="ECO:0000256" key="1">
    <source>
        <dbReference type="ARBA" id="ARBA00022737"/>
    </source>
</evidence>
<evidence type="ECO:0000313" key="5">
    <source>
        <dbReference type="EMBL" id="CAF4292910.1"/>
    </source>
</evidence>
<feature type="repeat" description="TPR" evidence="3">
    <location>
        <begin position="524"/>
        <end position="557"/>
    </location>
</feature>
<dbReference type="Pfam" id="PF13181">
    <property type="entry name" value="TPR_8"/>
    <property type="match status" value="2"/>
</dbReference>
<proteinExistence type="predicted"/>
<keyword evidence="1" id="KW-0677">Repeat</keyword>
<dbReference type="Proteomes" id="UP000681720">
    <property type="component" value="Unassembled WGS sequence"/>
</dbReference>
<dbReference type="PROSITE" id="PS51996">
    <property type="entry name" value="TR_MART"/>
    <property type="match status" value="1"/>
</dbReference>
<dbReference type="OrthoDB" id="10060643at2759"/>
<dbReference type="SUPFAM" id="SSF48452">
    <property type="entry name" value="TPR-like"/>
    <property type="match status" value="1"/>
</dbReference>
<evidence type="ECO:0000313" key="4">
    <source>
        <dbReference type="EMBL" id="CAF1674047.1"/>
    </source>
</evidence>
<evidence type="ECO:0000256" key="3">
    <source>
        <dbReference type="PROSITE-ProRule" id="PRU00339"/>
    </source>
</evidence>
<evidence type="ECO:0000256" key="2">
    <source>
        <dbReference type="ARBA" id="ARBA00022803"/>
    </source>
</evidence>
<dbReference type="AlphaFoldDB" id="A0A816GJ51"/>
<gene>
    <name evidence="5" type="ORF">GIL414_LOCUS25487</name>
    <name evidence="4" type="ORF">KQP761_LOCUS34922</name>
</gene>
<evidence type="ECO:0000313" key="6">
    <source>
        <dbReference type="Proteomes" id="UP000663834"/>
    </source>
</evidence>
<dbReference type="SUPFAM" id="SSF56399">
    <property type="entry name" value="ADP-ribosylation"/>
    <property type="match status" value="1"/>
</dbReference>
<dbReference type="SMART" id="SM00028">
    <property type="entry name" value="TPR"/>
    <property type="match status" value="3"/>
</dbReference>
<dbReference type="Gene3D" id="1.25.40.10">
    <property type="entry name" value="Tetratricopeptide repeat domain"/>
    <property type="match status" value="1"/>
</dbReference>
<sequence length="581" mass="67391">MECTWPKLFTPANVKAELVDDKDSCDNSLSIYKSSADDISSPRNMNMPLYNEKPCFTENFVAVLLKSNSNECDDNIYNSIFDFLLIINSNKAFTDYNQCIDFICHVQNKKIFLIVSSDLEERVIPIVRDFAQLQSIYVFCDNNSQHEQLIKKHRKVKGFFTEIERISHALRQDIQHYSNALIRISIIPPASINNLDELDQSFMYSQLLKEVFLETPHDDNDKKHFVNFCRIYYVKNNKEFQKLDEFERDYKHLSPIWWYSREYFIFAILNEALRNQDINIILKMGFFLRDLHCQIEQLHSKADYHKPFTVYRGQGVSQVEFEKLQKSQGGLLSFNNFLSTSTAYQVSFLFAEAACSNPDLVGILFQIEVNPSIISTPFALIDDISHFNNIEKEILFSMHTIFRICDLEPIQDRLWCVYLTLTSDNDQELMILTEYIRQEILGPSGLYRLGHLMDKMGEFNKAEEIYMTLLSKTSNDDIDQVAYLNSQIECVKVAKGDLESAVSYFEKALEIQEKSCPLHYPCLARAYNDIGAVSYLMGEYSKAFSYYEKILQIHQNSLSSDDLHLSVSYNNIATLCKLAGN</sequence>
<dbReference type="EMBL" id="CAJOBJ010034684">
    <property type="protein sequence ID" value="CAF4292910.1"/>
    <property type="molecule type" value="Genomic_DNA"/>
</dbReference>
<protein>
    <submittedName>
        <fullName evidence="4">Uncharacterized protein</fullName>
    </submittedName>
</protein>
<accession>A0A816GJ51</accession>
<reference evidence="4" key="1">
    <citation type="submission" date="2021-02" db="EMBL/GenBank/DDBJ databases">
        <authorList>
            <person name="Nowell W R."/>
        </authorList>
    </citation>
    <scope>NUCLEOTIDE SEQUENCE</scope>
</reference>
<dbReference type="PANTHER" id="PTHR45641:SF19">
    <property type="entry name" value="NEPHROCYSTIN-3"/>
    <property type="match status" value="1"/>
</dbReference>
<name>A0A816GJ51_9BILA</name>
<comment type="caution">
    <text evidence="4">The sequence shown here is derived from an EMBL/GenBank/DDBJ whole genome shotgun (WGS) entry which is preliminary data.</text>
</comment>
<dbReference type="PROSITE" id="PS50005">
    <property type="entry name" value="TPR"/>
    <property type="match status" value="1"/>
</dbReference>
<dbReference type="Pfam" id="PF13424">
    <property type="entry name" value="TPR_12"/>
    <property type="match status" value="1"/>
</dbReference>
<dbReference type="InterPro" id="IPR011990">
    <property type="entry name" value="TPR-like_helical_dom_sf"/>
</dbReference>
<organism evidence="4 6">
    <name type="scientific">Rotaria magnacalcarata</name>
    <dbReference type="NCBI Taxonomy" id="392030"/>
    <lineage>
        <taxon>Eukaryota</taxon>
        <taxon>Metazoa</taxon>
        <taxon>Spiralia</taxon>
        <taxon>Gnathifera</taxon>
        <taxon>Rotifera</taxon>
        <taxon>Eurotatoria</taxon>
        <taxon>Bdelloidea</taxon>
        <taxon>Philodinida</taxon>
        <taxon>Philodinidae</taxon>
        <taxon>Rotaria</taxon>
    </lineage>
</organism>
<keyword evidence="2 3" id="KW-0802">TPR repeat</keyword>
<dbReference type="EMBL" id="CAJNOW010019627">
    <property type="protein sequence ID" value="CAF1674047.1"/>
    <property type="molecule type" value="Genomic_DNA"/>
</dbReference>
<dbReference type="Proteomes" id="UP000663834">
    <property type="component" value="Unassembled WGS sequence"/>
</dbReference>
<dbReference type="PANTHER" id="PTHR45641">
    <property type="entry name" value="TETRATRICOPEPTIDE REPEAT PROTEIN (AFU_ORTHOLOGUE AFUA_6G03870)"/>
    <property type="match status" value="1"/>
</dbReference>